<dbReference type="PROSITE" id="PS50977">
    <property type="entry name" value="HTH_TETR_2"/>
    <property type="match status" value="1"/>
</dbReference>
<evidence type="ECO:0000256" key="4">
    <source>
        <dbReference type="PROSITE-ProRule" id="PRU00335"/>
    </source>
</evidence>
<evidence type="ECO:0000256" key="3">
    <source>
        <dbReference type="ARBA" id="ARBA00023163"/>
    </source>
</evidence>
<dbReference type="InterPro" id="IPR009057">
    <property type="entry name" value="Homeodomain-like_sf"/>
</dbReference>
<dbReference type="InterPro" id="IPR036271">
    <property type="entry name" value="Tet_transcr_reg_TetR-rel_C_sf"/>
</dbReference>
<gene>
    <name evidence="7" type="primary">betI_12</name>
    <name evidence="6" type="ORF">BKN37_05805</name>
    <name evidence="7" type="ORF">C1Y40_04455</name>
</gene>
<reference evidence="7 9" key="2">
    <citation type="journal article" date="2017" name="Int. J. Syst. Evol. Microbiol.">
        <title>Mycobacterium talmoniae sp. nov., a slowly growing mycobacterium isolated from human respiratory samples.</title>
        <authorList>
            <person name="Davidson R.M."/>
            <person name="DeGroote M.A."/>
            <person name="Marola J.L."/>
            <person name="Buss S."/>
            <person name="Jones V."/>
            <person name="McNeil M.R."/>
            <person name="Freifeld A.G."/>
            <person name="Elaine Epperson L."/>
            <person name="Hasan N.A."/>
            <person name="Jackson M."/>
            <person name="Iwen P.C."/>
            <person name="Salfinger M."/>
            <person name="Strong M."/>
        </authorList>
    </citation>
    <scope>NUCLEOTIDE SEQUENCE [LARGE SCALE GENOMIC DNA]</scope>
    <source>
        <strain evidence="7 9">ATCC BAA-2683</strain>
    </source>
</reference>
<accession>A0A1S1NPY4</accession>
<dbReference type="SUPFAM" id="SSF48498">
    <property type="entry name" value="Tetracyclin repressor-like, C-terminal domain"/>
    <property type="match status" value="1"/>
</dbReference>
<evidence type="ECO:0000259" key="5">
    <source>
        <dbReference type="PROSITE" id="PS50977"/>
    </source>
</evidence>
<sequence>MARSEFLSKGLAGARIQSVADAAGVNSALIYKHFDSKEKLFEEAIMAPVHELLSDRIDAVRTLPSDPGGATQRESTRDFFAALLQMFVESFGALGVILFGDRDHARRFYADQIRPLIDAAIDATRLNLDRWEHRDFDVEVAVQSMFGAAFWLALDRSMRDDNDDLEAQVDAVIDLTFDGISAPPGTL</sequence>
<dbReference type="PANTHER" id="PTHR30055">
    <property type="entry name" value="HTH-TYPE TRANSCRIPTIONAL REGULATOR RUTR"/>
    <property type="match status" value="1"/>
</dbReference>
<reference evidence="7" key="3">
    <citation type="submission" date="2018-01" db="EMBL/GenBank/DDBJ databases">
        <authorList>
            <person name="Gaut B.S."/>
            <person name="Morton B.R."/>
            <person name="Clegg M.T."/>
            <person name="Duvall M.R."/>
        </authorList>
    </citation>
    <scope>NUCLEOTIDE SEQUENCE</scope>
    <source>
        <strain evidence="7">ATCC BAA-2683</strain>
    </source>
</reference>
<dbReference type="PANTHER" id="PTHR30055:SF234">
    <property type="entry name" value="HTH-TYPE TRANSCRIPTIONAL REGULATOR BETI"/>
    <property type="match status" value="1"/>
</dbReference>
<evidence type="ECO:0000313" key="9">
    <source>
        <dbReference type="Proteomes" id="UP000238296"/>
    </source>
</evidence>
<feature type="DNA-binding region" description="H-T-H motif" evidence="4">
    <location>
        <begin position="15"/>
        <end position="34"/>
    </location>
</feature>
<evidence type="ECO:0000256" key="2">
    <source>
        <dbReference type="ARBA" id="ARBA00023125"/>
    </source>
</evidence>
<keyword evidence="3" id="KW-0804">Transcription</keyword>
<feature type="domain" description="HTH tetR-type" evidence="5">
    <location>
        <begin position="1"/>
        <end position="52"/>
    </location>
</feature>
<evidence type="ECO:0000256" key="1">
    <source>
        <dbReference type="ARBA" id="ARBA00023015"/>
    </source>
</evidence>
<dbReference type="Proteomes" id="UP000179734">
    <property type="component" value="Unassembled WGS sequence"/>
</dbReference>
<evidence type="ECO:0000313" key="6">
    <source>
        <dbReference type="EMBL" id="OHV05458.1"/>
    </source>
</evidence>
<keyword evidence="8" id="KW-1185">Reference proteome</keyword>
<protein>
    <submittedName>
        <fullName evidence="7">HTH-type transcriptional regulator BetI</fullName>
    </submittedName>
</protein>
<evidence type="ECO:0000313" key="7">
    <source>
        <dbReference type="EMBL" id="PQM45419.1"/>
    </source>
</evidence>
<organism evidence="6 8">
    <name type="scientific">Mycobacterium talmoniae</name>
    <dbReference type="NCBI Taxonomy" id="1858794"/>
    <lineage>
        <taxon>Bacteria</taxon>
        <taxon>Bacillati</taxon>
        <taxon>Actinomycetota</taxon>
        <taxon>Actinomycetes</taxon>
        <taxon>Mycobacteriales</taxon>
        <taxon>Mycobacteriaceae</taxon>
        <taxon>Mycobacterium</taxon>
    </lineage>
</organism>
<dbReference type="Proteomes" id="UP000238296">
    <property type="component" value="Unassembled WGS sequence"/>
</dbReference>
<keyword evidence="2 4" id="KW-0238">DNA-binding</keyword>
<dbReference type="SUPFAM" id="SSF46689">
    <property type="entry name" value="Homeodomain-like"/>
    <property type="match status" value="1"/>
</dbReference>
<comment type="caution">
    <text evidence="6">The sequence shown here is derived from an EMBL/GenBank/DDBJ whole genome shotgun (WGS) entry which is preliminary data.</text>
</comment>
<dbReference type="AlphaFoldDB" id="A0A1S1NPY4"/>
<dbReference type="Gene3D" id="1.10.357.10">
    <property type="entry name" value="Tetracycline Repressor, domain 2"/>
    <property type="match status" value="1"/>
</dbReference>
<dbReference type="EMBL" id="PPEA01000651">
    <property type="protein sequence ID" value="PQM45419.1"/>
    <property type="molecule type" value="Genomic_DNA"/>
</dbReference>
<keyword evidence="1" id="KW-0805">Transcription regulation</keyword>
<proteinExistence type="predicted"/>
<dbReference type="Pfam" id="PF00440">
    <property type="entry name" value="TetR_N"/>
    <property type="match status" value="1"/>
</dbReference>
<dbReference type="InterPro" id="IPR001647">
    <property type="entry name" value="HTH_TetR"/>
</dbReference>
<name>A0A1S1NPY4_9MYCO</name>
<evidence type="ECO:0000313" key="8">
    <source>
        <dbReference type="Proteomes" id="UP000179734"/>
    </source>
</evidence>
<reference evidence="6 8" key="1">
    <citation type="submission" date="2016-10" db="EMBL/GenBank/DDBJ databases">
        <title>Genome sequence of Mycobacterium talmonii.</title>
        <authorList>
            <person name="Greninger A.L."/>
            <person name="Elliott B."/>
            <person name="Vasireddy S."/>
            <person name="Vasireddy R."/>
        </authorList>
    </citation>
    <scope>NUCLEOTIDE SEQUENCE [LARGE SCALE GENOMIC DNA]</scope>
    <source>
        <strain evidence="6">MO-5499</strain>
        <strain evidence="8">NE-TNMC-100812</strain>
    </source>
</reference>
<dbReference type="EMBL" id="MLQM01000017">
    <property type="protein sequence ID" value="OHV05458.1"/>
    <property type="molecule type" value="Genomic_DNA"/>
</dbReference>
<dbReference type="GO" id="GO:0000976">
    <property type="term" value="F:transcription cis-regulatory region binding"/>
    <property type="evidence" value="ECO:0007669"/>
    <property type="project" value="TreeGrafter"/>
</dbReference>
<dbReference type="InterPro" id="IPR050109">
    <property type="entry name" value="HTH-type_TetR-like_transc_reg"/>
</dbReference>
<dbReference type="GO" id="GO:0003700">
    <property type="term" value="F:DNA-binding transcription factor activity"/>
    <property type="evidence" value="ECO:0007669"/>
    <property type="project" value="TreeGrafter"/>
</dbReference>